<dbReference type="EMBL" id="CP146022">
    <property type="protein sequence ID" value="WWQ64927.1"/>
    <property type="molecule type" value="Genomic_DNA"/>
</dbReference>
<reference evidence="1" key="1">
    <citation type="journal article" date="2025" name="Int. J. Syst. Evol. Microbiol.">
        <title>Streptomyces citrinus sp. nov., with yellow diffusible pigment.</title>
        <authorList>
            <person name="He Y."/>
            <person name="Yang E."/>
            <person name="Xu J."/>
            <person name="Sun Y."/>
            <person name="Sun L."/>
        </authorList>
    </citation>
    <scope>NUCLEOTIDE SEQUENCE</scope>
    <source>
        <strain evidence="1">Q6</strain>
    </source>
</reference>
<evidence type="ECO:0000313" key="2">
    <source>
        <dbReference type="Proteomes" id="UP001432251"/>
    </source>
</evidence>
<keyword evidence="1" id="KW-0808">Transferase</keyword>
<dbReference type="EC" id="2.3.1.-" evidence="1"/>
<dbReference type="Proteomes" id="UP001432251">
    <property type="component" value="Chromosome"/>
</dbReference>
<protein>
    <submittedName>
        <fullName evidence="1">GNAT family N-acetyltransferase</fullName>
        <ecNumber evidence="1">2.3.1.-</ecNumber>
    </submittedName>
</protein>
<organism evidence="1 2">
    <name type="scientific">Streptomyces citrinus</name>
    <dbReference type="NCBI Taxonomy" id="3118173"/>
    <lineage>
        <taxon>Bacteria</taxon>
        <taxon>Bacillati</taxon>
        <taxon>Actinomycetota</taxon>
        <taxon>Actinomycetes</taxon>
        <taxon>Kitasatosporales</taxon>
        <taxon>Streptomycetaceae</taxon>
        <taxon>Streptomyces</taxon>
    </lineage>
</organism>
<name>A0ACD5ACM1_9ACTN</name>
<proteinExistence type="predicted"/>
<keyword evidence="1" id="KW-0012">Acyltransferase</keyword>
<gene>
    <name evidence="1" type="ORF">V2W30_17300</name>
</gene>
<accession>A0ACD5ACM1</accession>
<evidence type="ECO:0000313" key="1">
    <source>
        <dbReference type="EMBL" id="WWQ64927.1"/>
    </source>
</evidence>
<sequence length="287" mass="30965">MHSDHWHLTEDLDGFLDRAGDFVRSRPVAHLVQLTALARLRKRGAAWYGPDAPLFGSLERADGGIEGTFHRLPSQGVGLTPLTPEQADGLAARLAGRGVGVPYVSADRATADAFVAAWQRHTGVTAELRVPMCLYRLGTLTPPEPFPAGRGRVVEGADREQLMRWCREFAADVGEDVVIDAGTWSGTRFADKTYTFWEAEDGTPLSMAGVNPVVEGVAQVDPVYTPAALRGHGYAAAVTVEVSRAALAGGAREAVLCTDATNSTSNALYRRLGYELVTDWSVYDFAY</sequence>
<keyword evidence="2" id="KW-1185">Reference proteome</keyword>